<proteinExistence type="predicted"/>
<dbReference type="Proteomes" id="UP000724874">
    <property type="component" value="Unassembled WGS sequence"/>
</dbReference>
<evidence type="ECO:0000256" key="1">
    <source>
        <dbReference type="SAM" id="MobiDB-lite"/>
    </source>
</evidence>
<keyword evidence="3" id="KW-1185">Reference proteome</keyword>
<gene>
    <name evidence="2" type="ORF">CPB84DRAFT_1778134</name>
</gene>
<organism evidence="2 3">
    <name type="scientific">Gymnopilus junonius</name>
    <name type="common">Spectacular rustgill mushroom</name>
    <name type="synonym">Gymnopilus spectabilis subsp. junonius</name>
    <dbReference type="NCBI Taxonomy" id="109634"/>
    <lineage>
        <taxon>Eukaryota</taxon>
        <taxon>Fungi</taxon>
        <taxon>Dikarya</taxon>
        <taxon>Basidiomycota</taxon>
        <taxon>Agaricomycotina</taxon>
        <taxon>Agaricomycetes</taxon>
        <taxon>Agaricomycetidae</taxon>
        <taxon>Agaricales</taxon>
        <taxon>Agaricineae</taxon>
        <taxon>Hymenogastraceae</taxon>
        <taxon>Gymnopilus</taxon>
    </lineage>
</organism>
<dbReference type="AlphaFoldDB" id="A0A9P5NR76"/>
<protein>
    <submittedName>
        <fullName evidence="2">Uncharacterized protein</fullName>
    </submittedName>
</protein>
<feature type="compositionally biased region" description="Basic residues" evidence="1">
    <location>
        <begin position="125"/>
        <end position="136"/>
    </location>
</feature>
<sequence>MRLQPGSSSWSELRSRTRLASLWRQHYRQHYRQKQHSSACGLTGRSPIRPSGLRAFARLGLWPPTGLARDSSNTARPAASQERARPRASQRSAWPPKETQLGLRPHRNSTRNSARPAASRSAWPPKKHSSALRPHRTSPYALRARAHSLLLSRLSYDPGYC</sequence>
<comment type="caution">
    <text evidence="2">The sequence shown here is derived from an EMBL/GenBank/DDBJ whole genome shotgun (WGS) entry which is preliminary data.</text>
</comment>
<feature type="region of interest" description="Disordered" evidence="1">
    <location>
        <begin position="63"/>
        <end position="139"/>
    </location>
</feature>
<feature type="compositionally biased region" description="Low complexity" evidence="1">
    <location>
        <begin position="110"/>
        <end position="122"/>
    </location>
</feature>
<accession>A0A9P5NR76</accession>
<evidence type="ECO:0000313" key="2">
    <source>
        <dbReference type="EMBL" id="KAF8901210.1"/>
    </source>
</evidence>
<reference evidence="2" key="1">
    <citation type="submission" date="2020-11" db="EMBL/GenBank/DDBJ databases">
        <authorList>
            <consortium name="DOE Joint Genome Institute"/>
            <person name="Ahrendt S."/>
            <person name="Riley R."/>
            <person name="Andreopoulos W."/>
            <person name="LaButti K."/>
            <person name="Pangilinan J."/>
            <person name="Ruiz-duenas F.J."/>
            <person name="Barrasa J.M."/>
            <person name="Sanchez-Garcia M."/>
            <person name="Camarero S."/>
            <person name="Miyauchi S."/>
            <person name="Serrano A."/>
            <person name="Linde D."/>
            <person name="Babiker R."/>
            <person name="Drula E."/>
            <person name="Ayuso-Fernandez I."/>
            <person name="Pacheco R."/>
            <person name="Padilla G."/>
            <person name="Ferreira P."/>
            <person name="Barriuso J."/>
            <person name="Kellner H."/>
            <person name="Castanera R."/>
            <person name="Alfaro M."/>
            <person name="Ramirez L."/>
            <person name="Pisabarro A.G."/>
            <person name="Kuo A."/>
            <person name="Tritt A."/>
            <person name="Lipzen A."/>
            <person name="He G."/>
            <person name="Yan M."/>
            <person name="Ng V."/>
            <person name="Cullen D."/>
            <person name="Martin F."/>
            <person name="Rosso M.-N."/>
            <person name="Henrissat B."/>
            <person name="Hibbett D."/>
            <person name="Martinez A.T."/>
            <person name="Grigoriev I.V."/>
        </authorList>
    </citation>
    <scope>NUCLEOTIDE SEQUENCE</scope>
    <source>
        <strain evidence="2">AH 44721</strain>
    </source>
</reference>
<name>A0A9P5NR76_GYMJU</name>
<evidence type="ECO:0000313" key="3">
    <source>
        <dbReference type="Proteomes" id="UP000724874"/>
    </source>
</evidence>
<dbReference type="EMBL" id="JADNYJ010000043">
    <property type="protein sequence ID" value="KAF8901210.1"/>
    <property type="molecule type" value="Genomic_DNA"/>
</dbReference>